<keyword evidence="12" id="KW-0732">Signal</keyword>
<comment type="caution">
    <text evidence="15">The sequence shown here is derived from an EMBL/GenBank/DDBJ whole genome shotgun (WGS) entry which is preliminary data.</text>
</comment>
<accession>A0A4Y9S7E5</accession>
<evidence type="ECO:0000256" key="4">
    <source>
        <dbReference type="ARBA" id="ARBA00022452"/>
    </source>
</evidence>
<dbReference type="GO" id="GO:0009279">
    <property type="term" value="C:cell outer membrane"/>
    <property type="evidence" value="ECO:0007669"/>
    <property type="project" value="UniProtKB-SubCell"/>
</dbReference>
<comment type="subcellular location">
    <subcellularLocation>
        <location evidence="1 10">Cell outer membrane</location>
        <topology evidence="1 10">Multi-pass membrane protein</topology>
    </subcellularLocation>
</comment>
<sequence>MRPLPPPRLRPLPALLSALLTVSALPAQAQAPTTPPPPPPDQAAPMARVEITGSNIRRAQAETAEPVQSLTRADLEKSGRTNVAELMQTLAVDNQGSVPMGFGAGFAAGASAISLRGLGAASTLVLLNGRRVASYGFADDAQKLFTDLNIIPLDAVDRVEILKGGASAIYGSDAVAGVVNIILRRDYVGNLVRFSQGLSEQKDGGDTRFGLTHGHGNLDTDGYNFLMTVEYGKRRAIWNRDRADRAAVGRSDLRPWGYSAQQTLSGFGTITGPNASGSSVSGNVRNPSTDENAANFLNYYNRGSLSPDTGFTRTFPGAACSNFTNHPQGDPGGGCLTDATQQFGQVQPSQENGNLYARYTMQLNPAWQAYAEVNGYVTSVHTQTTPSGVSASVGYPGGPVSNADVRLGADHPDNPYFGSSARIRYLAQDVGPRHTTIRSNFARALLGLKGSWNNWDIETGLLYSENKGRTHNFGFLQRDITFALLNPSPANVAAAQLNPLYAALPPGTVWRIAENAALNSPAVYAALSPEITADATSRMAQFDVKGSSELTQLPGGPLAVAVGLEARRDRVELTPTTGTERGNIIGLGFSAYEGKRTQQAVYGEVVAPVVKQIELTAALRYDHYQNTGNTWNPQAGIKWTPVRSFALRAAFARGFRAPSPAENGRGGLAAFSTAEDPQRCALGVEVACSPAAIALITSPNPDLSPERSKSYSLGAVWDPVARTNVSVDFWRIKRTNEINQEQVTAAIERGNVARDPAGAEPGIPGDPGPIVAVLTRYINSNQTDVRGVDLDARTSIGLPGGYGALAADIKWTRLFRWQRTEPDGTVSDFAGTHGNCDVTNCIGTPKDRANLNLSWDSGPVRLTATVNYRGKLDNRLRKEDAECAVTFDDGSDAPPGCKIASFTTVDLTGRWKLHKQVELFASIQNLFDREPPLDPLTYGAAGYNPLDQSGAIGRYYEAGLRWTF</sequence>
<dbReference type="InterPro" id="IPR012910">
    <property type="entry name" value="Plug_dom"/>
</dbReference>
<reference evidence="15 16" key="1">
    <citation type="submission" date="2019-03" db="EMBL/GenBank/DDBJ databases">
        <title>Draft Genome Sequence of Massilia arenosa sp. nov., a Novel Massilia Species Isolated from a Sandy-loam Maize Soil.</title>
        <authorList>
            <person name="Raths R."/>
            <person name="Peta V."/>
            <person name="Bucking H."/>
        </authorList>
    </citation>
    <scope>NUCLEOTIDE SEQUENCE [LARGE SCALE GENOMIC DNA]</scope>
    <source>
        <strain evidence="15 16">MC02</strain>
    </source>
</reference>
<feature type="signal peptide" evidence="12">
    <location>
        <begin position="1"/>
        <end position="29"/>
    </location>
</feature>
<evidence type="ECO:0000256" key="7">
    <source>
        <dbReference type="ARBA" id="ARBA00023136"/>
    </source>
</evidence>
<evidence type="ECO:0000256" key="2">
    <source>
        <dbReference type="ARBA" id="ARBA00009810"/>
    </source>
</evidence>
<evidence type="ECO:0000259" key="14">
    <source>
        <dbReference type="Pfam" id="PF07715"/>
    </source>
</evidence>
<evidence type="ECO:0000256" key="5">
    <source>
        <dbReference type="ARBA" id="ARBA00022692"/>
    </source>
</evidence>
<dbReference type="Pfam" id="PF00593">
    <property type="entry name" value="TonB_dep_Rec_b-barrel"/>
    <property type="match status" value="1"/>
</dbReference>
<keyword evidence="8 15" id="KW-0675">Receptor</keyword>
<dbReference type="AlphaFoldDB" id="A0A4Y9S7E5"/>
<feature type="domain" description="TonB-dependent receptor plug" evidence="14">
    <location>
        <begin position="60"/>
        <end position="178"/>
    </location>
</feature>
<keyword evidence="9 10" id="KW-0998">Cell outer membrane</keyword>
<dbReference type="CDD" id="cd01347">
    <property type="entry name" value="ligand_gated_channel"/>
    <property type="match status" value="1"/>
</dbReference>
<evidence type="ECO:0000313" key="15">
    <source>
        <dbReference type="EMBL" id="TFW17529.1"/>
    </source>
</evidence>
<evidence type="ECO:0000256" key="9">
    <source>
        <dbReference type="ARBA" id="ARBA00023237"/>
    </source>
</evidence>
<keyword evidence="3 10" id="KW-0813">Transport</keyword>
<gene>
    <name evidence="15" type="ORF">E4L96_14360</name>
</gene>
<organism evidence="15 16">
    <name type="scientific">Zemynaea arenosa</name>
    <dbReference type="NCBI Taxonomy" id="2561931"/>
    <lineage>
        <taxon>Bacteria</taxon>
        <taxon>Pseudomonadati</taxon>
        <taxon>Pseudomonadota</taxon>
        <taxon>Betaproteobacteria</taxon>
        <taxon>Burkholderiales</taxon>
        <taxon>Oxalobacteraceae</taxon>
        <taxon>Telluria group</taxon>
        <taxon>Zemynaea</taxon>
    </lineage>
</organism>
<feature type="chain" id="PRO_5021204601" evidence="12">
    <location>
        <begin position="30"/>
        <end position="964"/>
    </location>
</feature>
<dbReference type="Proteomes" id="UP000298438">
    <property type="component" value="Unassembled WGS sequence"/>
</dbReference>
<dbReference type="Gene3D" id="2.40.170.20">
    <property type="entry name" value="TonB-dependent receptor, beta-barrel domain"/>
    <property type="match status" value="1"/>
</dbReference>
<dbReference type="InterPro" id="IPR039426">
    <property type="entry name" value="TonB-dep_rcpt-like"/>
</dbReference>
<dbReference type="PANTHER" id="PTHR47234">
    <property type="match status" value="1"/>
</dbReference>
<keyword evidence="4 10" id="KW-1134">Transmembrane beta strand</keyword>
<name>A0A4Y9S7E5_9BURK</name>
<dbReference type="InterPro" id="IPR036942">
    <property type="entry name" value="Beta-barrel_TonB_sf"/>
</dbReference>
<keyword evidence="5 10" id="KW-0812">Transmembrane</keyword>
<keyword evidence="7 10" id="KW-0472">Membrane</keyword>
<evidence type="ECO:0000256" key="12">
    <source>
        <dbReference type="SAM" id="SignalP"/>
    </source>
</evidence>
<evidence type="ECO:0000256" key="3">
    <source>
        <dbReference type="ARBA" id="ARBA00022448"/>
    </source>
</evidence>
<dbReference type="SUPFAM" id="SSF56935">
    <property type="entry name" value="Porins"/>
    <property type="match status" value="1"/>
</dbReference>
<dbReference type="Pfam" id="PF07715">
    <property type="entry name" value="Plug"/>
    <property type="match status" value="1"/>
</dbReference>
<protein>
    <submittedName>
        <fullName evidence="15">TonB-dependent receptor</fullName>
    </submittedName>
</protein>
<dbReference type="EMBL" id="SPVF01000181">
    <property type="protein sequence ID" value="TFW17529.1"/>
    <property type="molecule type" value="Genomic_DNA"/>
</dbReference>
<dbReference type="InterPro" id="IPR000531">
    <property type="entry name" value="Beta-barrel_TonB"/>
</dbReference>
<evidence type="ECO:0000256" key="11">
    <source>
        <dbReference type="RuleBase" id="RU003357"/>
    </source>
</evidence>
<keyword evidence="16" id="KW-1185">Reference proteome</keyword>
<comment type="similarity">
    <text evidence="2 10 11">Belongs to the TonB-dependent receptor family.</text>
</comment>
<evidence type="ECO:0000259" key="13">
    <source>
        <dbReference type="Pfam" id="PF00593"/>
    </source>
</evidence>
<keyword evidence="6 11" id="KW-0798">TonB box</keyword>
<dbReference type="InterPro" id="IPR037066">
    <property type="entry name" value="Plug_dom_sf"/>
</dbReference>
<evidence type="ECO:0000256" key="8">
    <source>
        <dbReference type="ARBA" id="ARBA00023170"/>
    </source>
</evidence>
<dbReference type="PANTHER" id="PTHR47234:SF2">
    <property type="entry name" value="TONB-DEPENDENT RECEPTOR"/>
    <property type="match status" value="1"/>
</dbReference>
<evidence type="ECO:0000256" key="6">
    <source>
        <dbReference type="ARBA" id="ARBA00023077"/>
    </source>
</evidence>
<evidence type="ECO:0000256" key="10">
    <source>
        <dbReference type="PROSITE-ProRule" id="PRU01360"/>
    </source>
</evidence>
<evidence type="ECO:0000256" key="1">
    <source>
        <dbReference type="ARBA" id="ARBA00004571"/>
    </source>
</evidence>
<dbReference type="PROSITE" id="PS52016">
    <property type="entry name" value="TONB_DEPENDENT_REC_3"/>
    <property type="match status" value="1"/>
</dbReference>
<dbReference type="RefSeq" id="WP_135207915.1">
    <property type="nucleotide sequence ID" value="NZ_SPVF01000181.1"/>
</dbReference>
<proteinExistence type="inferred from homology"/>
<dbReference type="OrthoDB" id="8530571at2"/>
<feature type="domain" description="TonB-dependent receptor-like beta-barrel" evidence="13">
    <location>
        <begin position="409"/>
        <end position="926"/>
    </location>
</feature>
<dbReference type="Gene3D" id="2.170.130.10">
    <property type="entry name" value="TonB-dependent receptor, plug domain"/>
    <property type="match status" value="1"/>
</dbReference>
<evidence type="ECO:0000313" key="16">
    <source>
        <dbReference type="Proteomes" id="UP000298438"/>
    </source>
</evidence>